<gene>
    <name evidence="1" type="ORF">Anapl_13702</name>
</gene>
<sequence length="151" mass="16813">MVRVKERKEDTNPSAALAFQAGLLGQNHLKGLRYEVASANPRGYTGTDEVKRHADFTRSPLWQTFDQDLFHEVLLSEQLSAARGPGLLLVQIATLTYASADGSLEASFFSCRTFPLTAYGSEDTQRISKKLIKVDIKKLDMWSYCPNLITG</sequence>
<dbReference type="Proteomes" id="UP000296049">
    <property type="component" value="Unassembled WGS sequence"/>
</dbReference>
<protein>
    <submittedName>
        <fullName evidence="1">Uncharacterized protein</fullName>
    </submittedName>
</protein>
<keyword evidence="2" id="KW-1185">Reference proteome</keyword>
<evidence type="ECO:0000313" key="2">
    <source>
        <dbReference type="Proteomes" id="UP000296049"/>
    </source>
</evidence>
<dbReference type="AlphaFoldDB" id="R0LG84"/>
<reference evidence="2" key="1">
    <citation type="journal article" date="2013" name="Nat. Genet.">
        <title>The duck genome and transcriptome provide insight into an avian influenza virus reservoir species.</title>
        <authorList>
            <person name="Huang Y."/>
            <person name="Li Y."/>
            <person name="Burt D.W."/>
            <person name="Chen H."/>
            <person name="Zhang Y."/>
            <person name="Qian W."/>
            <person name="Kim H."/>
            <person name="Gan S."/>
            <person name="Zhao Y."/>
            <person name="Li J."/>
            <person name="Yi K."/>
            <person name="Feng H."/>
            <person name="Zhu P."/>
            <person name="Li B."/>
            <person name="Liu Q."/>
            <person name="Fairley S."/>
            <person name="Magor K.E."/>
            <person name="Du Z."/>
            <person name="Hu X."/>
            <person name="Goodman L."/>
            <person name="Tafer H."/>
            <person name="Vignal A."/>
            <person name="Lee T."/>
            <person name="Kim K.W."/>
            <person name="Sheng Z."/>
            <person name="An Y."/>
            <person name="Searle S."/>
            <person name="Herrero J."/>
            <person name="Groenen M.A."/>
            <person name="Crooijmans R.P."/>
            <person name="Faraut T."/>
            <person name="Cai Q."/>
            <person name="Webster R.G."/>
            <person name="Aldridge J.R."/>
            <person name="Warren W.C."/>
            <person name="Bartschat S."/>
            <person name="Kehr S."/>
            <person name="Marz M."/>
            <person name="Stadler P.F."/>
            <person name="Smith J."/>
            <person name="Kraus R.H."/>
            <person name="Zhao Y."/>
            <person name="Ren L."/>
            <person name="Fei J."/>
            <person name="Morisson M."/>
            <person name="Kaiser P."/>
            <person name="Griffin D.K."/>
            <person name="Rao M."/>
            <person name="Pitel F."/>
            <person name="Wang J."/>
            <person name="Li N."/>
        </authorList>
    </citation>
    <scope>NUCLEOTIDE SEQUENCE [LARGE SCALE GENOMIC DNA]</scope>
</reference>
<evidence type="ECO:0000313" key="1">
    <source>
        <dbReference type="EMBL" id="EOA99267.1"/>
    </source>
</evidence>
<name>R0LG84_ANAPL</name>
<organism evidence="1 2">
    <name type="scientific">Anas platyrhynchos</name>
    <name type="common">Mallard</name>
    <name type="synonym">Anas boschas</name>
    <dbReference type="NCBI Taxonomy" id="8839"/>
    <lineage>
        <taxon>Eukaryota</taxon>
        <taxon>Metazoa</taxon>
        <taxon>Chordata</taxon>
        <taxon>Craniata</taxon>
        <taxon>Vertebrata</taxon>
        <taxon>Euteleostomi</taxon>
        <taxon>Archelosauria</taxon>
        <taxon>Archosauria</taxon>
        <taxon>Dinosauria</taxon>
        <taxon>Saurischia</taxon>
        <taxon>Theropoda</taxon>
        <taxon>Coelurosauria</taxon>
        <taxon>Aves</taxon>
        <taxon>Neognathae</taxon>
        <taxon>Galloanserae</taxon>
        <taxon>Anseriformes</taxon>
        <taxon>Anatidae</taxon>
        <taxon>Anatinae</taxon>
        <taxon>Anas</taxon>
    </lineage>
</organism>
<proteinExistence type="predicted"/>
<accession>R0LG84</accession>
<dbReference type="EMBL" id="KB743352">
    <property type="protein sequence ID" value="EOA99267.1"/>
    <property type="molecule type" value="Genomic_DNA"/>
</dbReference>